<keyword evidence="2" id="KW-0805">Transcription regulation</keyword>
<dbReference type="Gene3D" id="1.10.10.60">
    <property type="entry name" value="Homeodomain-like"/>
    <property type="match status" value="1"/>
</dbReference>
<dbReference type="EMBL" id="FMJD01000007">
    <property type="protein sequence ID" value="SCM76071.1"/>
    <property type="molecule type" value="Genomic_DNA"/>
</dbReference>
<dbReference type="Gene3D" id="3.40.50.1360">
    <property type="match status" value="1"/>
</dbReference>
<dbReference type="Pfam" id="PF13412">
    <property type="entry name" value="HTH_24"/>
    <property type="match status" value="1"/>
</dbReference>
<evidence type="ECO:0000256" key="1">
    <source>
        <dbReference type="ARBA" id="ARBA00010466"/>
    </source>
</evidence>
<dbReference type="InterPro" id="IPR009057">
    <property type="entry name" value="Homeodomain-like_sf"/>
</dbReference>
<keyword evidence="3" id="KW-0238">DNA-binding</keyword>
<evidence type="ECO:0000256" key="4">
    <source>
        <dbReference type="ARBA" id="ARBA00023163"/>
    </source>
</evidence>
<gene>
    <name evidence="6" type="ORF">KL86PLE_30518</name>
</gene>
<dbReference type="GO" id="GO:0030246">
    <property type="term" value="F:carbohydrate binding"/>
    <property type="evidence" value="ECO:0007669"/>
    <property type="project" value="InterPro"/>
</dbReference>
<protein>
    <submittedName>
        <fullName evidence="6">Putative transcriptional regulator, DeoR family</fullName>
    </submittedName>
</protein>
<dbReference type="InterPro" id="IPR051054">
    <property type="entry name" value="SorC_transcr_regulators"/>
</dbReference>
<evidence type="ECO:0000256" key="3">
    <source>
        <dbReference type="ARBA" id="ARBA00023125"/>
    </source>
</evidence>
<accession>A0A212LEU0</accession>
<dbReference type="AlphaFoldDB" id="A0A212LEU0"/>
<evidence type="ECO:0000256" key="2">
    <source>
        <dbReference type="ARBA" id="ARBA00023015"/>
    </source>
</evidence>
<dbReference type="InterPro" id="IPR007324">
    <property type="entry name" value="Sugar-bd_dom_put"/>
</dbReference>
<dbReference type="InterPro" id="IPR037171">
    <property type="entry name" value="NagB/RpiA_transferase-like"/>
</dbReference>
<evidence type="ECO:0000313" key="6">
    <source>
        <dbReference type="EMBL" id="SCM76071.1"/>
    </source>
</evidence>
<dbReference type="PANTHER" id="PTHR34294">
    <property type="entry name" value="TRANSCRIPTIONAL REGULATOR-RELATED"/>
    <property type="match status" value="1"/>
</dbReference>
<sequence>MSRIYELRLMARVAQLYHEKNLKQAQISKQLHLSQATVSRLLSRAVDEGIVRITINAPRGTYPQLEDQLRDRYRLAEVVVAECYEDRDEAILSAIGSAAAYYFESTVSPDEVIGISCWSSALLRLVDAIHPIKRLKAEKVIQLVGGIGNPAVQSHATQITTRLASLVGADPVLLPAPGVTASSAARLVMLGDGYVRSTMEQFRRLTMAIVGIGTLEPSYMLHNSGNTFAADELSDLKQRGVVGDICMRFFDADGRFVDSPFDERVIGITLPELKSVPHVIGVAGGARKTATIHGALVGGWVDTFITDKFTAERLLSLPFPHRE</sequence>
<dbReference type="Pfam" id="PF04198">
    <property type="entry name" value="Sugar-bind"/>
    <property type="match status" value="1"/>
</dbReference>
<dbReference type="RefSeq" id="WP_288196328.1">
    <property type="nucleotide sequence ID" value="NZ_LT608334.1"/>
</dbReference>
<organism evidence="6">
    <name type="scientific">uncultured Pleomorphomonas sp</name>
    <dbReference type="NCBI Taxonomy" id="442121"/>
    <lineage>
        <taxon>Bacteria</taxon>
        <taxon>Pseudomonadati</taxon>
        <taxon>Pseudomonadota</taxon>
        <taxon>Alphaproteobacteria</taxon>
        <taxon>Hyphomicrobiales</taxon>
        <taxon>Pleomorphomonadaceae</taxon>
        <taxon>Pleomorphomonas</taxon>
        <taxon>environmental samples</taxon>
    </lineage>
</organism>
<dbReference type="SUPFAM" id="SSF46689">
    <property type="entry name" value="Homeodomain-like"/>
    <property type="match status" value="1"/>
</dbReference>
<proteinExistence type="inferred from homology"/>
<evidence type="ECO:0000259" key="5">
    <source>
        <dbReference type="Pfam" id="PF04198"/>
    </source>
</evidence>
<dbReference type="GO" id="GO:0003677">
    <property type="term" value="F:DNA binding"/>
    <property type="evidence" value="ECO:0007669"/>
    <property type="project" value="UniProtKB-KW"/>
</dbReference>
<reference evidence="6" key="1">
    <citation type="submission" date="2016-08" db="EMBL/GenBank/DDBJ databases">
        <authorList>
            <person name="Seilhamer J.J."/>
        </authorList>
    </citation>
    <scope>NUCLEOTIDE SEQUENCE</scope>
    <source>
        <strain evidence="6">86</strain>
    </source>
</reference>
<keyword evidence="4" id="KW-0804">Transcription</keyword>
<feature type="domain" description="Sugar-binding" evidence="5">
    <location>
        <begin position="64"/>
        <end position="316"/>
    </location>
</feature>
<comment type="similarity">
    <text evidence="1">Belongs to the SorC transcriptional regulatory family.</text>
</comment>
<dbReference type="SUPFAM" id="SSF100950">
    <property type="entry name" value="NagB/RpiA/CoA transferase-like"/>
    <property type="match status" value="1"/>
</dbReference>
<name>A0A212LEU0_9HYPH</name>